<dbReference type="Gene3D" id="3.50.50.60">
    <property type="entry name" value="FAD/NAD(P)-binding domain"/>
    <property type="match status" value="2"/>
</dbReference>
<name>A0A0N9IFA6_9PSEU</name>
<sequence length="495" mass="53062">MIAIAGGGPNGLMLACELALAGLRPVVLEKLAERSQEPKANGMVGQVVRLLHHRGLHERLGGGETPFRTPGYMFGMLPLDLSAVPDNPLTILPVPQHRIEQVLEERALELGVEIRRGHEVTGFTQDDSGVHVRVLGPRGVHELSVEFLVGADGGRSTVRKLAGIGFPGVSTEKGVVRVAHVSLPERVDGNLEVPGHGPIPPGSHVRTEHGVFMHIELEQGKPLVMTVEWDPADDLPMTLDELRQSIHRVLGADVPVGPPRAHGPHMLRRTSGGNTRIAEKYRRGRVFLIGDAAHVHSAMGGPGLNLGLQDAANLGWKLAGHVHGWAPPGLLDTYEAERRPAAERVVVHTQAQTALTGPGPEVTALRTFFAELMAGADVATHIAETMAGADIRYPTGANHPLAGRFLPDWGPVSLLSQARPLLLDLTRKPALRDIAAEWADRVDVVELESTYAHADALLVRPDGYVAWAGDGVLSGLREELAAWFGSPRILAAVTN</sequence>
<dbReference type="SUPFAM" id="SSF51905">
    <property type="entry name" value="FAD/NAD(P)-binding domain"/>
    <property type="match status" value="1"/>
</dbReference>
<dbReference type="PANTHER" id="PTHR43004:SF19">
    <property type="entry name" value="BINDING MONOOXYGENASE, PUTATIVE (JCVI)-RELATED"/>
    <property type="match status" value="1"/>
</dbReference>
<dbReference type="RefSeq" id="WP_054295371.1">
    <property type="nucleotide sequence ID" value="NZ_CP012752.1"/>
</dbReference>
<evidence type="ECO:0000256" key="1">
    <source>
        <dbReference type="ARBA" id="ARBA00001974"/>
    </source>
</evidence>
<dbReference type="GO" id="GO:0071949">
    <property type="term" value="F:FAD binding"/>
    <property type="evidence" value="ECO:0007669"/>
    <property type="project" value="InterPro"/>
</dbReference>
<dbReference type="InterPro" id="IPR002938">
    <property type="entry name" value="FAD-bd"/>
</dbReference>
<evidence type="ECO:0000256" key="2">
    <source>
        <dbReference type="ARBA" id="ARBA00022630"/>
    </source>
</evidence>
<dbReference type="Gene3D" id="3.40.30.120">
    <property type="match status" value="1"/>
</dbReference>
<proteinExistence type="predicted"/>
<feature type="domain" description="FAD-binding" evidence="4">
    <location>
        <begin position="3"/>
        <end position="346"/>
    </location>
</feature>
<dbReference type="OrthoDB" id="4141215at2"/>
<evidence type="ECO:0000259" key="4">
    <source>
        <dbReference type="Pfam" id="PF01494"/>
    </source>
</evidence>
<dbReference type="InterPro" id="IPR050641">
    <property type="entry name" value="RIFMO-like"/>
</dbReference>
<dbReference type="InterPro" id="IPR036188">
    <property type="entry name" value="FAD/NAD-bd_sf"/>
</dbReference>
<gene>
    <name evidence="5" type="ORF">AOZ06_47395</name>
</gene>
<dbReference type="PRINTS" id="PR00420">
    <property type="entry name" value="RNGMNOXGNASE"/>
</dbReference>
<accession>A0A0N9IFA6</accession>
<evidence type="ECO:0000313" key="5">
    <source>
        <dbReference type="EMBL" id="ALG13483.1"/>
    </source>
</evidence>
<evidence type="ECO:0000313" key="6">
    <source>
        <dbReference type="Proteomes" id="UP000063699"/>
    </source>
</evidence>
<dbReference type="STRING" id="860235.AOZ06_47395"/>
<dbReference type="EMBL" id="CP012752">
    <property type="protein sequence ID" value="ALG13483.1"/>
    <property type="molecule type" value="Genomic_DNA"/>
</dbReference>
<evidence type="ECO:0000256" key="3">
    <source>
        <dbReference type="ARBA" id="ARBA00022827"/>
    </source>
</evidence>
<organism evidence="5 6">
    <name type="scientific">Kibdelosporangium phytohabitans</name>
    <dbReference type="NCBI Taxonomy" id="860235"/>
    <lineage>
        <taxon>Bacteria</taxon>
        <taxon>Bacillati</taxon>
        <taxon>Actinomycetota</taxon>
        <taxon>Actinomycetes</taxon>
        <taxon>Pseudonocardiales</taxon>
        <taxon>Pseudonocardiaceae</taxon>
        <taxon>Kibdelosporangium</taxon>
    </lineage>
</organism>
<keyword evidence="2" id="KW-0285">Flavoprotein</keyword>
<dbReference type="KEGG" id="kphy:AOZ06_47395"/>
<dbReference type="PANTHER" id="PTHR43004">
    <property type="entry name" value="TRK SYSTEM POTASSIUM UPTAKE PROTEIN"/>
    <property type="match status" value="1"/>
</dbReference>
<dbReference type="AlphaFoldDB" id="A0A0N9IFA6"/>
<dbReference type="GO" id="GO:0016709">
    <property type="term" value="F:oxidoreductase activity, acting on paired donors, with incorporation or reduction of molecular oxygen, NAD(P)H as one donor, and incorporation of one atom of oxygen"/>
    <property type="evidence" value="ECO:0007669"/>
    <property type="project" value="UniProtKB-ARBA"/>
</dbReference>
<protein>
    <submittedName>
        <fullName evidence="5">FAD-dependent oxidoreductase</fullName>
    </submittedName>
</protein>
<comment type="cofactor">
    <cofactor evidence="1">
        <name>FAD</name>
        <dbReference type="ChEBI" id="CHEBI:57692"/>
    </cofactor>
</comment>
<reference evidence="5 6" key="1">
    <citation type="submission" date="2015-07" db="EMBL/GenBank/DDBJ databases">
        <title>Genome sequencing of Kibdelosporangium phytohabitans.</title>
        <authorList>
            <person name="Qin S."/>
            <person name="Xing K."/>
        </authorList>
    </citation>
    <scope>NUCLEOTIDE SEQUENCE [LARGE SCALE GENOMIC DNA]</scope>
    <source>
        <strain evidence="5 6">KLBMP1111</strain>
    </source>
</reference>
<dbReference type="Pfam" id="PF01494">
    <property type="entry name" value="FAD_binding_3"/>
    <property type="match status" value="1"/>
</dbReference>
<keyword evidence="3" id="KW-0274">FAD</keyword>
<dbReference type="Pfam" id="PF21274">
    <property type="entry name" value="Rng_hyd_C"/>
    <property type="match status" value="1"/>
</dbReference>
<keyword evidence="6" id="KW-1185">Reference proteome</keyword>
<dbReference type="Proteomes" id="UP000063699">
    <property type="component" value="Chromosome"/>
</dbReference>